<gene>
    <name evidence="1" type="ORF">Patl1_07077</name>
</gene>
<dbReference type="Proteomes" id="UP001164250">
    <property type="component" value="Chromosome 10"/>
</dbReference>
<comment type="caution">
    <text evidence="1">The sequence shown here is derived from an EMBL/GenBank/DDBJ whole genome shotgun (WGS) entry which is preliminary data.</text>
</comment>
<accession>A0ACC1AJT8</accession>
<dbReference type="EMBL" id="CM047906">
    <property type="protein sequence ID" value="KAJ0086805.1"/>
    <property type="molecule type" value="Genomic_DNA"/>
</dbReference>
<name>A0ACC1AJT8_9ROSI</name>
<evidence type="ECO:0000313" key="2">
    <source>
        <dbReference type="Proteomes" id="UP001164250"/>
    </source>
</evidence>
<keyword evidence="2" id="KW-1185">Reference proteome</keyword>
<sequence>MLCSSEINLFWSLFALQHAFKLELIDLHHSQRLIGIPDLLDAPLLEIINLECCKSLLDVPSSIQYLDNLHVLNLHGCESLRNFPMNIHFKSLKTLRLSECINLTKFPQISGDRIEQLYFSGSAIEEVPSSIQYIKSLRVVILSECENLRTFESNIHFESHVNLNLSYCINLTKFPQISGNVVDLNLSGTAIEEIPSSIDCLTELHSLYLEDCTRLKSISSSICKLKSLSKLDLGGCKKLQSFPEILEKMEHLEYLSLCRATAIKELPSSIEGLNGLRRLRMRDCKNLETIPSSICNLTSLIEIDAYGCLKLNKLPENLVHLKTLNLRETAISQLPSCIPSWKGIEYLDCSNCRGLILPPLSSLCSLTTLYLPLCNLTEIPDDLCNLTSLETLDLSGNNFKNLPSGIKQLSRLNDLYLSNCNMLQSVPELPLSLRFLEANNCKMLHSLPEPPSSLNELDASESETAYEQFTIFSWITIEFIFTNCLSLNQKAYNNILENIASLRLCYEKVILSHTTLFLFLLICLIRNDEFHVTGI</sequence>
<organism evidence="1 2">
    <name type="scientific">Pistacia atlantica</name>
    <dbReference type="NCBI Taxonomy" id="434234"/>
    <lineage>
        <taxon>Eukaryota</taxon>
        <taxon>Viridiplantae</taxon>
        <taxon>Streptophyta</taxon>
        <taxon>Embryophyta</taxon>
        <taxon>Tracheophyta</taxon>
        <taxon>Spermatophyta</taxon>
        <taxon>Magnoliopsida</taxon>
        <taxon>eudicotyledons</taxon>
        <taxon>Gunneridae</taxon>
        <taxon>Pentapetalae</taxon>
        <taxon>rosids</taxon>
        <taxon>malvids</taxon>
        <taxon>Sapindales</taxon>
        <taxon>Anacardiaceae</taxon>
        <taxon>Pistacia</taxon>
    </lineage>
</organism>
<protein>
    <submittedName>
        <fullName evidence="1">Uncharacterized protein</fullName>
    </submittedName>
</protein>
<proteinExistence type="predicted"/>
<reference evidence="2" key="1">
    <citation type="journal article" date="2023" name="G3 (Bethesda)">
        <title>Genome assembly and association tests identify interacting loci associated with vigor, precocity, and sex in interspecific pistachio rootstocks.</title>
        <authorList>
            <person name="Palmer W."/>
            <person name="Jacygrad E."/>
            <person name="Sagayaradj S."/>
            <person name="Cavanaugh K."/>
            <person name="Han R."/>
            <person name="Bertier L."/>
            <person name="Beede B."/>
            <person name="Kafkas S."/>
            <person name="Golino D."/>
            <person name="Preece J."/>
            <person name="Michelmore R."/>
        </authorList>
    </citation>
    <scope>NUCLEOTIDE SEQUENCE [LARGE SCALE GENOMIC DNA]</scope>
</reference>
<evidence type="ECO:0000313" key="1">
    <source>
        <dbReference type="EMBL" id="KAJ0086805.1"/>
    </source>
</evidence>